<evidence type="ECO:0000259" key="6">
    <source>
        <dbReference type="Pfam" id="PF01593"/>
    </source>
</evidence>
<evidence type="ECO:0000256" key="2">
    <source>
        <dbReference type="ARBA" id="ARBA00004723"/>
    </source>
</evidence>
<comment type="cofactor">
    <cofactor evidence="1">
        <name>FAD</name>
        <dbReference type="ChEBI" id="CHEBI:57692"/>
    </cofactor>
</comment>
<reference evidence="7" key="1">
    <citation type="journal article" date="2023" name="Plant Biotechnol. J.">
        <title>Chromosome-level wild Hevea brasiliensis genome provides new tools for genomic-assisted breeding and valuable loci to elevate rubber yield.</title>
        <authorList>
            <person name="Cheng H."/>
            <person name="Song X."/>
            <person name="Hu Y."/>
            <person name="Wu T."/>
            <person name="Yang Q."/>
            <person name="An Z."/>
            <person name="Feng S."/>
            <person name="Deng Z."/>
            <person name="Wu W."/>
            <person name="Zeng X."/>
            <person name="Tu M."/>
            <person name="Wang X."/>
            <person name="Huang H."/>
        </authorList>
    </citation>
    <scope>NUCLEOTIDE SEQUENCE</scope>
    <source>
        <strain evidence="7">MT/VB/25A 57/8</strain>
    </source>
</reference>
<comment type="caution">
    <text evidence="7">The sequence shown here is derived from an EMBL/GenBank/DDBJ whole genome shotgun (WGS) entry which is preliminary data.</text>
</comment>
<evidence type="ECO:0000256" key="5">
    <source>
        <dbReference type="SAM" id="SignalP"/>
    </source>
</evidence>
<evidence type="ECO:0000313" key="7">
    <source>
        <dbReference type="EMBL" id="KAJ9163736.1"/>
    </source>
</evidence>
<dbReference type="Gene3D" id="3.90.660.10">
    <property type="match status" value="1"/>
</dbReference>
<keyword evidence="8" id="KW-1185">Reference proteome</keyword>
<evidence type="ECO:0000256" key="1">
    <source>
        <dbReference type="ARBA" id="ARBA00001974"/>
    </source>
</evidence>
<proteinExistence type="inferred from homology"/>
<feature type="domain" description="Amine oxidase" evidence="6">
    <location>
        <begin position="37"/>
        <end position="468"/>
    </location>
</feature>
<evidence type="ECO:0000313" key="8">
    <source>
        <dbReference type="Proteomes" id="UP001174677"/>
    </source>
</evidence>
<dbReference type="InterPro" id="IPR001613">
    <property type="entry name" value="Flavin_amine_oxidase"/>
</dbReference>
<name>A0ABQ9LAU2_HEVBR</name>
<accession>A0ABQ9LAU2</accession>
<keyword evidence="4" id="KW-0560">Oxidoreductase</keyword>
<feature type="chain" id="PRO_5046810974" description="Amine oxidase domain-containing protein" evidence="5">
    <location>
        <begin position="23"/>
        <end position="485"/>
    </location>
</feature>
<dbReference type="PANTHER" id="PTHR10742">
    <property type="entry name" value="FLAVIN MONOAMINE OXIDASE"/>
    <property type="match status" value="1"/>
</dbReference>
<dbReference type="SUPFAM" id="SSF54373">
    <property type="entry name" value="FAD-linked reductases, C-terminal domain"/>
    <property type="match status" value="1"/>
</dbReference>
<feature type="signal peptide" evidence="5">
    <location>
        <begin position="1"/>
        <end position="22"/>
    </location>
</feature>
<dbReference type="SUPFAM" id="SSF51905">
    <property type="entry name" value="FAD/NAD(P)-binding domain"/>
    <property type="match status" value="1"/>
</dbReference>
<organism evidence="7 8">
    <name type="scientific">Hevea brasiliensis</name>
    <name type="common">Para rubber tree</name>
    <name type="synonym">Siphonia brasiliensis</name>
    <dbReference type="NCBI Taxonomy" id="3981"/>
    <lineage>
        <taxon>Eukaryota</taxon>
        <taxon>Viridiplantae</taxon>
        <taxon>Streptophyta</taxon>
        <taxon>Embryophyta</taxon>
        <taxon>Tracheophyta</taxon>
        <taxon>Spermatophyta</taxon>
        <taxon>Magnoliopsida</taxon>
        <taxon>eudicotyledons</taxon>
        <taxon>Gunneridae</taxon>
        <taxon>Pentapetalae</taxon>
        <taxon>rosids</taxon>
        <taxon>fabids</taxon>
        <taxon>Malpighiales</taxon>
        <taxon>Euphorbiaceae</taxon>
        <taxon>Crotonoideae</taxon>
        <taxon>Micrandreae</taxon>
        <taxon>Hevea</taxon>
    </lineage>
</organism>
<dbReference type="InterPro" id="IPR050281">
    <property type="entry name" value="Flavin_monoamine_oxidase"/>
</dbReference>
<evidence type="ECO:0000256" key="4">
    <source>
        <dbReference type="ARBA" id="ARBA00023002"/>
    </source>
</evidence>
<comment type="pathway">
    <text evidence="2">Amine and polyamine degradation; spermine degradation.</text>
</comment>
<sequence length="485" mass="55313">MKKKKLLAKMLVLLFHFSLAAASASESPTVIVIGAGMSGISAAKTLHEGGIHDILILEATPRIGGRLKKTQFSGLTVELGANWLFGGGPVPNPIRDMAKKLKLRTSLNYYENITSNTYKQEGGLYPSKLVEEIDKVATARDDFCAKFSEQLSAKQKDVDVSILSAQRILKQEPKTPLEMVIDFYHNDYEDAEPPKVTSLKHTYPRNEMMDHGEDLYFVADPRGFEIIPQYLAKQFLSSLTSDPRLKLNKVVREIIYSRNGVIVKTEDGCTYNSKYVILSVSVGVLQSDLIEFQPTLPLWKRIAITDFSMTIYTKIFVKFPYKFWPTGPGTEFFLYTHVRRGYYPLWQHLENEYPGSNILFVTVTADESRRIEQLPDEEIEAEIMEILKKLFGDNIPKPESILVPRWGLDKFYKGSYSNWPDNYSKKRKDHLAYPVGPVYFTGEHTNDRYLGYATGAYFAGIDTANDLIEYIKNKSCKGFNRNRWH</sequence>
<protein>
    <recommendedName>
        <fullName evidence="6">Amine oxidase domain-containing protein</fullName>
    </recommendedName>
</protein>
<gene>
    <name evidence="7" type="ORF">P3X46_023370</name>
</gene>
<dbReference type="Proteomes" id="UP001174677">
    <property type="component" value="Chromosome 13"/>
</dbReference>
<dbReference type="EMBL" id="JARPOI010000013">
    <property type="protein sequence ID" value="KAJ9163736.1"/>
    <property type="molecule type" value="Genomic_DNA"/>
</dbReference>
<dbReference type="Gene3D" id="3.50.50.60">
    <property type="entry name" value="FAD/NAD(P)-binding domain"/>
    <property type="match status" value="1"/>
</dbReference>
<comment type="similarity">
    <text evidence="3">Belongs to the flavin monoamine oxidase family.</text>
</comment>
<dbReference type="Pfam" id="PF01593">
    <property type="entry name" value="Amino_oxidase"/>
    <property type="match status" value="1"/>
</dbReference>
<dbReference type="InterPro" id="IPR002937">
    <property type="entry name" value="Amino_oxidase"/>
</dbReference>
<dbReference type="PRINTS" id="PR00757">
    <property type="entry name" value="AMINEOXDASEF"/>
</dbReference>
<keyword evidence="5" id="KW-0732">Signal</keyword>
<dbReference type="PANTHER" id="PTHR10742:SF313">
    <property type="entry name" value="AMINE OXIDASE"/>
    <property type="match status" value="1"/>
</dbReference>
<evidence type="ECO:0000256" key="3">
    <source>
        <dbReference type="ARBA" id="ARBA00005995"/>
    </source>
</evidence>
<dbReference type="InterPro" id="IPR036188">
    <property type="entry name" value="FAD/NAD-bd_sf"/>
</dbReference>